<evidence type="ECO:0000313" key="7">
    <source>
        <dbReference type="EMBL" id="GIN95820.1"/>
    </source>
</evidence>
<evidence type="ECO:0000256" key="4">
    <source>
        <dbReference type="ARBA" id="ARBA00022989"/>
    </source>
</evidence>
<organism evidence="8 9">
    <name type="scientific">Siminovitchia terrae</name>
    <name type="common">Bacillus terrae</name>
    <dbReference type="NCBI Taxonomy" id="1914933"/>
    <lineage>
        <taxon>Bacteria</taxon>
        <taxon>Bacillati</taxon>
        <taxon>Bacillota</taxon>
        <taxon>Bacilli</taxon>
        <taxon>Bacillales</taxon>
        <taxon>Bacillaceae</taxon>
        <taxon>Siminovitchia</taxon>
    </lineage>
</organism>
<comment type="caution">
    <text evidence="8">The sequence shown here is derived from an EMBL/GenBank/DDBJ whole genome shotgun (WGS) entry which is preliminary data.</text>
</comment>
<reference evidence="8 9" key="1">
    <citation type="submission" date="2018-12" db="EMBL/GenBank/DDBJ databases">
        <authorList>
            <person name="Sun L."/>
            <person name="Chen Z."/>
        </authorList>
    </citation>
    <scope>NUCLEOTIDE SEQUENCE [LARGE SCALE GENOMIC DNA]</scope>
    <source>
        <strain evidence="8 9">LMG 29736</strain>
    </source>
</reference>
<keyword evidence="3 6" id="KW-0812">Transmembrane</keyword>
<evidence type="ECO:0000256" key="3">
    <source>
        <dbReference type="ARBA" id="ARBA00022692"/>
    </source>
</evidence>
<feature type="transmembrane region" description="Helical" evidence="6">
    <location>
        <begin position="288"/>
        <end position="309"/>
    </location>
</feature>
<dbReference type="InterPro" id="IPR045863">
    <property type="entry name" value="CorA_TM1_TM2"/>
</dbReference>
<dbReference type="SUPFAM" id="SSF143865">
    <property type="entry name" value="CorA soluble domain-like"/>
    <property type="match status" value="1"/>
</dbReference>
<sequence>MLTIFQSNSTSRLQKESDIAHNTLLYLAAPTDAQISQVSTKLGIPESFFRDSLDNNERPRIERDDSSLLIILNAPIAINEEKLYDEIPYRTTPIGIIHVKDHLVIVTKEEIPLLNDVFSGKYGPFQTHMKTRVTLLIFEAIAQSYLDFLKRIKVQVGRLQQELKKSHNNRELFGLIHINKSLVYFSTSLRAMRNVFQHLSKGQDIKLYKEDERMLHNALVDIEQAAEVTEMRSLSLAGLMDAYACIIHNNLNSVLKILTTLTIVLVIPTMMASIFSMNVALPYEHEPFMFTVVMALMAALSGGLVYVFYKTKFLRF</sequence>
<dbReference type="InterPro" id="IPR047199">
    <property type="entry name" value="CorA-like"/>
</dbReference>
<keyword evidence="10" id="KW-1185">Reference proteome</keyword>
<evidence type="ECO:0000256" key="1">
    <source>
        <dbReference type="ARBA" id="ARBA00004141"/>
    </source>
</evidence>
<dbReference type="Pfam" id="PF01544">
    <property type="entry name" value="CorA"/>
    <property type="match status" value="1"/>
</dbReference>
<dbReference type="GO" id="GO:0016020">
    <property type="term" value="C:membrane"/>
    <property type="evidence" value="ECO:0007669"/>
    <property type="project" value="UniProtKB-SubCell"/>
</dbReference>
<gene>
    <name evidence="8" type="ORF">D5F11_010510</name>
    <name evidence="7" type="ORF">J6TS1_16900</name>
</gene>
<protein>
    <submittedName>
        <fullName evidence="7 8">Transporter</fullName>
    </submittedName>
</protein>
<proteinExistence type="inferred from homology"/>
<dbReference type="InterPro" id="IPR045861">
    <property type="entry name" value="CorA_cytoplasmic_dom"/>
</dbReference>
<dbReference type="GO" id="GO:0046873">
    <property type="term" value="F:metal ion transmembrane transporter activity"/>
    <property type="evidence" value="ECO:0007669"/>
    <property type="project" value="InterPro"/>
</dbReference>
<comment type="similarity">
    <text evidence="2">Belongs to the CorA metal ion transporter (MIT) (TC 1.A.35) family.</text>
</comment>
<dbReference type="Gene3D" id="1.20.58.340">
    <property type="entry name" value="Magnesium transport protein CorA, transmembrane region"/>
    <property type="match status" value="2"/>
</dbReference>
<dbReference type="EMBL" id="QYTW02000008">
    <property type="protein sequence ID" value="RST59828.1"/>
    <property type="molecule type" value="Genomic_DNA"/>
</dbReference>
<evidence type="ECO:0000313" key="8">
    <source>
        <dbReference type="EMBL" id="RST59828.1"/>
    </source>
</evidence>
<accession>A0A429X8Q6</accession>
<dbReference type="Gene3D" id="3.30.460.20">
    <property type="entry name" value="CorA soluble domain-like"/>
    <property type="match status" value="1"/>
</dbReference>
<keyword evidence="4 6" id="KW-1133">Transmembrane helix</keyword>
<dbReference type="SUPFAM" id="SSF144083">
    <property type="entry name" value="Magnesium transport protein CorA, transmembrane region"/>
    <property type="match status" value="1"/>
</dbReference>
<dbReference type="CDD" id="cd12827">
    <property type="entry name" value="EcCorA_ZntB-like_u2"/>
    <property type="match status" value="1"/>
</dbReference>
<dbReference type="EMBL" id="BORJ01000003">
    <property type="protein sequence ID" value="GIN95820.1"/>
    <property type="molecule type" value="Genomic_DNA"/>
</dbReference>
<dbReference type="Proteomes" id="UP000680670">
    <property type="component" value="Unassembled WGS sequence"/>
</dbReference>
<dbReference type="PANTHER" id="PTHR47891">
    <property type="entry name" value="TRANSPORTER-RELATED"/>
    <property type="match status" value="1"/>
</dbReference>
<feature type="transmembrane region" description="Helical" evidence="6">
    <location>
        <begin position="257"/>
        <end position="276"/>
    </location>
</feature>
<reference evidence="7 10" key="2">
    <citation type="submission" date="2021-03" db="EMBL/GenBank/DDBJ databases">
        <title>Antimicrobial resistance genes in bacteria isolated from Japanese honey, and their potential for conferring macrolide and lincosamide resistance in the American foulbrood pathogen Paenibacillus larvae.</title>
        <authorList>
            <person name="Okamoto M."/>
            <person name="Kumagai M."/>
            <person name="Kanamori H."/>
            <person name="Takamatsu D."/>
        </authorList>
    </citation>
    <scope>NUCLEOTIDE SEQUENCE [LARGE SCALE GENOMIC DNA]</scope>
    <source>
        <strain evidence="7 10">J6TS1</strain>
    </source>
</reference>
<evidence type="ECO:0000313" key="10">
    <source>
        <dbReference type="Proteomes" id="UP000680670"/>
    </source>
</evidence>
<dbReference type="InterPro" id="IPR002523">
    <property type="entry name" value="MgTranspt_CorA/ZnTranspt_ZntB"/>
</dbReference>
<dbReference type="AlphaFoldDB" id="A0A429X8Q6"/>
<evidence type="ECO:0000256" key="5">
    <source>
        <dbReference type="ARBA" id="ARBA00023136"/>
    </source>
</evidence>
<evidence type="ECO:0000256" key="6">
    <source>
        <dbReference type="SAM" id="Phobius"/>
    </source>
</evidence>
<dbReference type="Proteomes" id="UP000287296">
    <property type="component" value="Unassembled WGS sequence"/>
</dbReference>
<evidence type="ECO:0000256" key="2">
    <source>
        <dbReference type="ARBA" id="ARBA00009765"/>
    </source>
</evidence>
<dbReference type="RefSeq" id="WP_120115842.1">
    <property type="nucleotide sequence ID" value="NZ_BORI01000018.1"/>
</dbReference>
<dbReference type="PANTHER" id="PTHR47891:SF2">
    <property type="entry name" value="MAGNESIUM AND COBALT TRANSPORTER"/>
    <property type="match status" value="1"/>
</dbReference>
<evidence type="ECO:0000313" key="9">
    <source>
        <dbReference type="Proteomes" id="UP000287296"/>
    </source>
</evidence>
<keyword evidence="5 6" id="KW-0472">Membrane</keyword>
<dbReference type="OrthoDB" id="9803416at2"/>
<comment type="subcellular location">
    <subcellularLocation>
        <location evidence="1">Membrane</location>
        <topology evidence="1">Multi-pass membrane protein</topology>
    </subcellularLocation>
</comment>
<name>A0A429X8Q6_SIMTE</name>